<proteinExistence type="predicted"/>
<dbReference type="EMBL" id="CAJOBP010013640">
    <property type="protein sequence ID" value="CAF4574523.1"/>
    <property type="molecule type" value="Genomic_DNA"/>
</dbReference>
<reference evidence="2" key="1">
    <citation type="submission" date="2021-02" db="EMBL/GenBank/DDBJ databases">
        <authorList>
            <person name="Nowell W R."/>
        </authorList>
    </citation>
    <scope>NUCLEOTIDE SEQUENCE</scope>
</reference>
<keyword evidence="3" id="KW-1185">Reference proteome</keyword>
<name>A0A821A9N9_9BILA</name>
<dbReference type="Proteomes" id="UP000663873">
    <property type="component" value="Unassembled WGS sequence"/>
</dbReference>
<organism evidence="2 3">
    <name type="scientific">Rotaria socialis</name>
    <dbReference type="NCBI Taxonomy" id="392032"/>
    <lineage>
        <taxon>Eukaryota</taxon>
        <taxon>Metazoa</taxon>
        <taxon>Spiralia</taxon>
        <taxon>Gnathifera</taxon>
        <taxon>Rotifera</taxon>
        <taxon>Eurotatoria</taxon>
        <taxon>Bdelloidea</taxon>
        <taxon>Philodinida</taxon>
        <taxon>Philodinidae</taxon>
        <taxon>Rotaria</taxon>
    </lineage>
</organism>
<evidence type="ECO:0000313" key="2">
    <source>
        <dbReference type="EMBL" id="CAF4574523.1"/>
    </source>
</evidence>
<feature type="non-terminal residue" evidence="2">
    <location>
        <position position="1"/>
    </location>
</feature>
<dbReference type="GO" id="GO:0008236">
    <property type="term" value="F:serine-type peptidase activity"/>
    <property type="evidence" value="ECO:0007669"/>
    <property type="project" value="InterPro"/>
</dbReference>
<comment type="caution">
    <text evidence="2">The sequence shown here is derived from an EMBL/GenBank/DDBJ whole genome shotgun (WGS) entry which is preliminary data.</text>
</comment>
<dbReference type="PANTHER" id="PTHR11731:SF193">
    <property type="entry name" value="DIPEPTIDYL PEPTIDASE 9"/>
    <property type="match status" value="1"/>
</dbReference>
<dbReference type="Gene3D" id="3.40.50.1820">
    <property type="entry name" value="alpha/beta hydrolase"/>
    <property type="match status" value="1"/>
</dbReference>
<gene>
    <name evidence="2" type="ORF">UJA718_LOCUS30419</name>
</gene>
<dbReference type="PANTHER" id="PTHR11731">
    <property type="entry name" value="PROTEASE FAMILY S9B,C DIPEPTIDYL-PEPTIDASE IV-RELATED"/>
    <property type="match status" value="1"/>
</dbReference>
<dbReference type="GO" id="GO:0006508">
    <property type="term" value="P:proteolysis"/>
    <property type="evidence" value="ECO:0007669"/>
    <property type="project" value="InterPro"/>
</dbReference>
<evidence type="ECO:0000259" key="1">
    <source>
        <dbReference type="Pfam" id="PF00326"/>
    </source>
</evidence>
<accession>A0A821A9N9</accession>
<feature type="domain" description="Peptidase S9 prolyl oligopeptidase catalytic" evidence="1">
    <location>
        <begin position="1"/>
        <end position="46"/>
    </location>
</feature>
<protein>
    <recommendedName>
        <fullName evidence="1">Peptidase S9 prolyl oligopeptidase catalytic domain-containing protein</fullName>
    </recommendedName>
</protein>
<evidence type="ECO:0000313" key="3">
    <source>
        <dbReference type="Proteomes" id="UP000663873"/>
    </source>
</evidence>
<dbReference type="InterPro" id="IPR001375">
    <property type="entry name" value="Peptidase_S9_cat"/>
</dbReference>
<dbReference type="InterPro" id="IPR029058">
    <property type="entry name" value="AB_hydrolase_fold"/>
</dbReference>
<dbReference type="GO" id="GO:0008239">
    <property type="term" value="F:dipeptidyl-peptidase activity"/>
    <property type="evidence" value="ECO:0007669"/>
    <property type="project" value="TreeGrafter"/>
</dbReference>
<dbReference type="SUPFAM" id="SSF53474">
    <property type="entry name" value="alpha/beta-Hydrolases"/>
    <property type="match status" value="1"/>
</dbReference>
<dbReference type="Pfam" id="PF00326">
    <property type="entry name" value="Peptidase_S9"/>
    <property type="match status" value="1"/>
</dbReference>
<sequence length="47" mass="5029">KQGITDETRVGIYGWSYGGYLSAMALVRASNIFKLGIAGAPVTHWDG</sequence>
<dbReference type="AlphaFoldDB" id="A0A821A9N9"/>
<dbReference type="InterPro" id="IPR050278">
    <property type="entry name" value="Serine_Prot_S9B/DPPIV"/>
</dbReference>